<dbReference type="InterPro" id="IPR036291">
    <property type="entry name" value="NAD(P)-bd_dom_sf"/>
</dbReference>
<evidence type="ECO:0000259" key="2">
    <source>
        <dbReference type="Pfam" id="PF08546"/>
    </source>
</evidence>
<feature type="domain" description="Ketopantoate reductase C-terminal" evidence="2">
    <location>
        <begin position="197"/>
        <end position="318"/>
    </location>
</feature>
<dbReference type="Gene3D" id="3.40.50.720">
    <property type="entry name" value="NAD(P)-binding Rossmann-like Domain"/>
    <property type="match status" value="1"/>
</dbReference>
<dbReference type="Pfam" id="PF08546">
    <property type="entry name" value="ApbA_C"/>
    <property type="match status" value="1"/>
</dbReference>
<accession>A0A4R1HZW5</accession>
<dbReference type="SUPFAM" id="SSF51735">
    <property type="entry name" value="NAD(P)-binding Rossmann-fold domains"/>
    <property type="match status" value="1"/>
</dbReference>
<dbReference type="InterPro" id="IPR013328">
    <property type="entry name" value="6PGD_dom2"/>
</dbReference>
<keyword evidence="4" id="KW-1185">Reference proteome</keyword>
<dbReference type="Proteomes" id="UP000295560">
    <property type="component" value="Unassembled WGS sequence"/>
</dbReference>
<gene>
    <name evidence="3" type="ORF">EV378_1528</name>
</gene>
<evidence type="ECO:0000259" key="1">
    <source>
        <dbReference type="Pfam" id="PF02558"/>
    </source>
</evidence>
<dbReference type="AlphaFoldDB" id="A0A4R1HZW5"/>
<dbReference type="EMBL" id="SMFZ01000001">
    <property type="protein sequence ID" value="TCK25709.1"/>
    <property type="molecule type" value="Genomic_DNA"/>
</dbReference>
<name>A0A4R1HZW5_PSEEN</name>
<dbReference type="InterPro" id="IPR008927">
    <property type="entry name" value="6-PGluconate_DH-like_C_sf"/>
</dbReference>
<dbReference type="OrthoDB" id="9796561at2"/>
<sequence>MTRYVVVGAGAVGSALGGLLAQQGVDVLLVARGEHARAMAAGGVTLRCPDTTVTVPVPVVTAAEDAYLTVDDVLVLTTKTQDAEAAVTGWADVPVHGPDGTVGRVADLLPMLVALNGVTGEEIALRYVERVYGLCVWFPTVMVEPGEVIVRGTPRRGVFHVGRFGASTDPSADTALFDGLVRDWEPAGCLVRCPDAVMEWKYRKLLANLGNVLEALLGDASGAKDVRRAAQAEARAVFDAAGIAVVGDEESRAGWQPDGLSFESVPGEPPGLGSSSWQSLARGTGTIETDFLNGEVVRIGRRVGVPAPVNARLTGLARRAAREGMEPGAFDVDELRARVLT</sequence>
<dbReference type="SUPFAM" id="SSF48179">
    <property type="entry name" value="6-phosphogluconate dehydrogenase C-terminal domain-like"/>
    <property type="match status" value="1"/>
</dbReference>
<reference evidence="3 4" key="1">
    <citation type="submission" date="2019-03" db="EMBL/GenBank/DDBJ databases">
        <title>Sequencing the genomes of 1000 actinobacteria strains.</title>
        <authorList>
            <person name="Klenk H.-P."/>
        </authorList>
    </citation>
    <scope>NUCLEOTIDE SEQUENCE [LARGE SCALE GENOMIC DNA]</scope>
    <source>
        <strain evidence="3 4">DSM 44969</strain>
    </source>
</reference>
<evidence type="ECO:0000313" key="3">
    <source>
        <dbReference type="EMBL" id="TCK25709.1"/>
    </source>
</evidence>
<dbReference type="Gene3D" id="1.10.1040.10">
    <property type="entry name" value="N-(1-d-carboxylethyl)-l-norvaline Dehydrogenase, domain 2"/>
    <property type="match status" value="1"/>
</dbReference>
<protein>
    <submittedName>
        <fullName evidence="3">2-dehydropantoate 2-reductase</fullName>
    </submittedName>
</protein>
<proteinExistence type="predicted"/>
<comment type="caution">
    <text evidence="3">The sequence shown here is derived from an EMBL/GenBank/DDBJ whole genome shotgun (WGS) entry which is preliminary data.</text>
</comment>
<feature type="domain" description="Ketopantoate reductase N-terminal" evidence="1">
    <location>
        <begin position="5"/>
        <end position="154"/>
    </location>
</feature>
<dbReference type="InterPro" id="IPR013752">
    <property type="entry name" value="KPA_reductase"/>
</dbReference>
<dbReference type="RefSeq" id="WP_132422135.1">
    <property type="nucleotide sequence ID" value="NZ_SMFZ01000001.1"/>
</dbReference>
<evidence type="ECO:0000313" key="4">
    <source>
        <dbReference type="Proteomes" id="UP000295560"/>
    </source>
</evidence>
<organism evidence="3 4">
    <name type="scientific">Pseudonocardia endophytica</name>
    <dbReference type="NCBI Taxonomy" id="401976"/>
    <lineage>
        <taxon>Bacteria</taxon>
        <taxon>Bacillati</taxon>
        <taxon>Actinomycetota</taxon>
        <taxon>Actinomycetes</taxon>
        <taxon>Pseudonocardiales</taxon>
        <taxon>Pseudonocardiaceae</taxon>
        <taxon>Pseudonocardia</taxon>
    </lineage>
</organism>
<dbReference type="InterPro" id="IPR013332">
    <property type="entry name" value="KPR_N"/>
</dbReference>
<dbReference type="Pfam" id="PF02558">
    <property type="entry name" value="ApbA"/>
    <property type="match status" value="1"/>
</dbReference>